<dbReference type="InterPro" id="IPR011992">
    <property type="entry name" value="EF-hand-dom_pair"/>
</dbReference>
<dbReference type="SUPFAM" id="SSF47473">
    <property type="entry name" value="EF-hand"/>
    <property type="match status" value="1"/>
</dbReference>
<dbReference type="InterPro" id="IPR018247">
    <property type="entry name" value="EF_Hand_1_Ca_BS"/>
</dbReference>
<feature type="domain" description="EF-hand" evidence="3">
    <location>
        <begin position="118"/>
        <end position="153"/>
    </location>
</feature>
<dbReference type="EMBL" id="JBEWSZ010000001">
    <property type="protein sequence ID" value="MET2827709.1"/>
    <property type="molecule type" value="Genomic_DNA"/>
</dbReference>
<dbReference type="Pfam" id="PF13202">
    <property type="entry name" value="EF-hand_5"/>
    <property type="match status" value="1"/>
</dbReference>
<evidence type="ECO:0000256" key="1">
    <source>
        <dbReference type="SAM" id="MobiDB-lite"/>
    </source>
</evidence>
<accession>A0ABV2DCD5</accession>
<name>A0ABV2DCD5_9HYPH</name>
<dbReference type="PROSITE" id="PS00018">
    <property type="entry name" value="EF_HAND_1"/>
    <property type="match status" value="1"/>
</dbReference>
<keyword evidence="5" id="KW-1185">Reference proteome</keyword>
<dbReference type="Gene3D" id="1.10.238.10">
    <property type="entry name" value="EF-hand"/>
    <property type="match status" value="1"/>
</dbReference>
<protein>
    <recommendedName>
        <fullName evidence="3">EF-hand domain-containing protein</fullName>
    </recommendedName>
</protein>
<evidence type="ECO:0000256" key="2">
    <source>
        <dbReference type="SAM" id="SignalP"/>
    </source>
</evidence>
<evidence type="ECO:0000313" key="5">
    <source>
        <dbReference type="Proteomes" id="UP001548832"/>
    </source>
</evidence>
<proteinExistence type="predicted"/>
<feature type="signal peptide" evidence="2">
    <location>
        <begin position="1"/>
        <end position="30"/>
    </location>
</feature>
<reference evidence="4 5" key="1">
    <citation type="submission" date="2024-06" db="EMBL/GenBank/DDBJ databases">
        <authorList>
            <person name="Kim D.-U."/>
        </authorList>
    </citation>
    <scope>NUCLEOTIDE SEQUENCE [LARGE SCALE GENOMIC DNA]</scope>
    <source>
        <strain evidence="4 5">KACC15460</strain>
    </source>
</reference>
<evidence type="ECO:0000259" key="3">
    <source>
        <dbReference type="PROSITE" id="PS50222"/>
    </source>
</evidence>
<dbReference type="PROSITE" id="PS50222">
    <property type="entry name" value="EF_HAND_2"/>
    <property type="match status" value="1"/>
</dbReference>
<dbReference type="RefSeq" id="WP_354459717.1">
    <property type="nucleotide sequence ID" value="NZ_JBEWSZ010000001.1"/>
</dbReference>
<sequence>MQQENIVRKTTKLAFAFIALAGAIGTAAYADESSRGDGRDGMTMRLNKVMKDSNGTITFDQFSDAMDSRLKKMVADNGGKLTVEQLADALEKARFEQMAKRIIARYDAKGDGTLTADDITAREKKVFAMLDRNNDGKIEKSELPGRIGQHGQGGGSDNDDDSSMQ</sequence>
<gene>
    <name evidence="4" type="ORF">ABVQ20_12065</name>
</gene>
<feature type="region of interest" description="Disordered" evidence="1">
    <location>
        <begin position="133"/>
        <end position="165"/>
    </location>
</feature>
<dbReference type="Proteomes" id="UP001548832">
    <property type="component" value="Unassembled WGS sequence"/>
</dbReference>
<dbReference type="InterPro" id="IPR002048">
    <property type="entry name" value="EF_hand_dom"/>
</dbReference>
<feature type="chain" id="PRO_5046751049" description="EF-hand domain-containing protein" evidence="2">
    <location>
        <begin position="31"/>
        <end position="165"/>
    </location>
</feature>
<keyword evidence="2" id="KW-0732">Signal</keyword>
<comment type="caution">
    <text evidence="4">The sequence shown here is derived from an EMBL/GenBank/DDBJ whole genome shotgun (WGS) entry which is preliminary data.</text>
</comment>
<organism evidence="4 5">
    <name type="scientific">Mesorhizobium shangrilense</name>
    <dbReference type="NCBI Taxonomy" id="460060"/>
    <lineage>
        <taxon>Bacteria</taxon>
        <taxon>Pseudomonadati</taxon>
        <taxon>Pseudomonadota</taxon>
        <taxon>Alphaproteobacteria</taxon>
        <taxon>Hyphomicrobiales</taxon>
        <taxon>Phyllobacteriaceae</taxon>
        <taxon>Mesorhizobium</taxon>
    </lineage>
</organism>
<evidence type="ECO:0000313" key="4">
    <source>
        <dbReference type="EMBL" id="MET2827709.1"/>
    </source>
</evidence>
<feature type="compositionally biased region" description="Basic and acidic residues" evidence="1">
    <location>
        <begin position="133"/>
        <end position="143"/>
    </location>
</feature>